<dbReference type="Gene3D" id="1.10.238.10">
    <property type="entry name" value="EF-hand"/>
    <property type="match status" value="1"/>
</dbReference>
<reference evidence="9" key="1">
    <citation type="submission" date="2020-05" db="EMBL/GenBank/DDBJ databases">
        <title>Phylogenomic resolution of chytrid fungi.</title>
        <authorList>
            <person name="Stajich J.E."/>
            <person name="Amses K."/>
            <person name="Simmons R."/>
            <person name="Seto K."/>
            <person name="Myers J."/>
            <person name="Bonds A."/>
            <person name="Quandt C.A."/>
            <person name="Barry K."/>
            <person name="Liu P."/>
            <person name="Grigoriev I."/>
            <person name="Longcore J.E."/>
            <person name="James T.Y."/>
        </authorList>
    </citation>
    <scope>NUCLEOTIDE SEQUENCE</scope>
    <source>
        <strain evidence="9">JEL0476</strain>
    </source>
</reference>
<dbReference type="PANTHER" id="PTHR23055:SF178">
    <property type="entry name" value="NEUROCALCIN HOMOLOG"/>
    <property type="match status" value="1"/>
</dbReference>
<evidence type="ECO:0000256" key="2">
    <source>
        <dbReference type="ARBA" id="ARBA00022707"/>
    </source>
</evidence>
<evidence type="ECO:0000256" key="3">
    <source>
        <dbReference type="ARBA" id="ARBA00022723"/>
    </source>
</evidence>
<feature type="domain" description="EF-hand" evidence="8">
    <location>
        <begin position="96"/>
        <end position="131"/>
    </location>
</feature>
<evidence type="ECO:0000256" key="4">
    <source>
        <dbReference type="ARBA" id="ARBA00022737"/>
    </source>
</evidence>
<dbReference type="PROSITE" id="PS00018">
    <property type="entry name" value="EF_HAND_1"/>
    <property type="match status" value="3"/>
</dbReference>
<dbReference type="FunFam" id="1.10.238.10:FF:000009">
    <property type="entry name" value="Visinin-like protein 1"/>
    <property type="match status" value="1"/>
</dbReference>
<dbReference type="Proteomes" id="UP001211065">
    <property type="component" value="Unassembled WGS sequence"/>
</dbReference>
<feature type="domain" description="EF-hand" evidence="8">
    <location>
        <begin position="60"/>
        <end position="95"/>
    </location>
</feature>
<dbReference type="GO" id="GO:0005509">
    <property type="term" value="F:calcium ion binding"/>
    <property type="evidence" value="ECO:0007669"/>
    <property type="project" value="InterPro"/>
</dbReference>
<keyword evidence="4" id="KW-0677">Repeat</keyword>
<keyword evidence="3" id="KW-0479">Metal-binding</keyword>
<evidence type="ECO:0000259" key="8">
    <source>
        <dbReference type="PROSITE" id="PS50222"/>
    </source>
</evidence>
<evidence type="ECO:0000313" key="9">
    <source>
        <dbReference type="EMBL" id="KAJ3205282.1"/>
    </source>
</evidence>
<accession>A0AAD5TUW2</accession>
<comment type="caution">
    <text evidence="9">The sequence shown here is derived from an EMBL/GenBank/DDBJ whole genome shotgun (WGS) entry which is preliminary data.</text>
</comment>
<dbReference type="GO" id="GO:0005829">
    <property type="term" value="C:cytosol"/>
    <property type="evidence" value="ECO:0007669"/>
    <property type="project" value="TreeGrafter"/>
</dbReference>
<keyword evidence="6" id="KW-0449">Lipoprotein</keyword>
<dbReference type="GO" id="GO:0016020">
    <property type="term" value="C:membrane"/>
    <property type="evidence" value="ECO:0007669"/>
    <property type="project" value="TreeGrafter"/>
</dbReference>
<dbReference type="InterPro" id="IPR002048">
    <property type="entry name" value="EF_hand_dom"/>
</dbReference>
<dbReference type="CDD" id="cd00051">
    <property type="entry name" value="EFh"/>
    <property type="match status" value="2"/>
</dbReference>
<dbReference type="EMBL" id="JADGJW010001218">
    <property type="protein sequence ID" value="KAJ3205282.1"/>
    <property type="molecule type" value="Genomic_DNA"/>
</dbReference>
<dbReference type="SMART" id="SM00054">
    <property type="entry name" value="EFh"/>
    <property type="match status" value="3"/>
</dbReference>
<evidence type="ECO:0000256" key="6">
    <source>
        <dbReference type="ARBA" id="ARBA00023288"/>
    </source>
</evidence>
<evidence type="ECO:0000256" key="1">
    <source>
        <dbReference type="ARBA" id="ARBA00006049"/>
    </source>
</evidence>
<dbReference type="SUPFAM" id="SSF47473">
    <property type="entry name" value="EF-hand"/>
    <property type="match status" value="1"/>
</dbReference>
<evidence type="ECO:0000256" key="7">
    <source>
        <dbReference type="ARBA" id="ARBA00071944"/>
    </source>
</evidence>
<comment type="similarity">
    <text evidence="1">Belongs to the recoverin family.</text>
</comment>
<dbReference type="InterPro" id="IPR028846">
    <property type="entry name" value="Recoverin"/>
</dbReference>
<dbReference type="PROSITE" id="PS50222">
    <property type="entry name" value="EF_HAND_2"/>
    <property type="match status" value="3"/>
</dbReference>
<name>A0AAD5TUW2_9FUNG</name>
<organism evidence="9 10">
    <name type="scientific">Clydaea vesicula</name>
    <dbReference type="NCBI Taxonomy" id="447962"/>
    <lineage>
        <taxon>Eukaryota</taxon>
        <taxon>Fungi</taxon>
        <taxon>Fungi incertae sedis</taxon>
        <taxon>Chytridiomycota</taxon>
        <taxon>Chytridiomycota incertae sedis</taxon>
        <taxon>Chytridiomycetes</taxon>
        <taxon>Lobulomycetales</taxon>
        <taxon>Lobulomycetaceae</taxon>
        <taxon>Clydaea</taxon>
    </lineage>
</organism>
<feature type="domain" description="EF-hand" evidence="8">
    <location>
        <begin position="144"/>
        <end position="179"/>
    </location>
</feature>
<keyword evidence="10" id="KW-1185">Reference proteome</keyword>
<dbReference type="Pfam" id="PF13499">
    <property type="entry name" value="EF-hand_7"/>
    <property type="match status" value="1"/>
</dbReference>
<dbReference type="PRINTS" id="PR00450">
    <property type="entry name" value="RECOVERIN"/>
</dbReference>
<evidence type="ECO:0000256" key="5">
    <source>
        <dbReference type="ARBA" id="ARBA00022837"/>
    </source>
</evidence>
<sequence>MGSAKSKLLPETIIKMQKSTYFEKKEIIQWHKSFYKDFHLGHISKSEFQQSYKQFFPFGDSSSYSDLVFNAFDKNNDDLLDFEEFLTALSVSSRGSLEEKIKFCFEFYDLNKDGFIEREEMAAVVKAVYLLIGNTSEIPEDESTPEKRVEKLFNFMDLDKDDKLTYEEFKLGSEKDPSICHAMNLYQGIV</sequence>
<gene>
    <name evidence="9" type="ORF">HK099_000870</name>
</gene>
<dbReference type="InterPro" id="IPR011992">
    <property type="entry name" value="EF-hand-dom_pair"/>
</dbReference>
<evidence type="ECO:0000313" key="10">
    <source>
        <dbReference type="Proteomes" id="UP001211065"/>
    </source>
</evidence>
<dbReference type="InterPro" id="IPR018247">
    <property type="entry name" value="EF_Hand_1_Ca_BS"/>
</dbReference>
<keyword evidence="2" id="KW-0519">Myristate</keyword>
<proteinExistence type="inferred from homology"/>
<protein>
    <recommendedName>
        <fullName evidence="7">Calcium-binding protein NCS-1</fullName>
    </recommendedName>
</protein>
<keyword evidence="5" id="KW-0106">Calcium</keyword>
<dbReference type="PANTHER" id="PTHR23055">
    <property type="entry name" value="CALCIUM BINDING PROTEINS"/>
    <property type="match status" value="1"/>
</dbReference>
<dbReference type="AlphaFoldDB" id="A0AAD5TUW2"/>